<evidence type="ECO:0000256" key="2">
    <source>
        <dbReference type="ARBA" id="ARBA00022679"/>
    </source>
</evidence>
<protein>
    <submittedName>
        <fullName evidence="6">CAP10 domain-containing protein</fullName>
    </submittedName>
</protein>
<dbReference type="InterPro" id="IPR051091">
    <property type="entry name" value="O-Glucosyltr/Glycosyltrsf_90"/>
</dbReference>
<dbReference type="Proteomes" id="UP000613580">
    <property type="component" value="Unassembled WGS sequence"/>
</dbReference>
<comment type="similarity">
    <text evidence="1">Belongs to the glycosyltransferase 90 family.</text>
</comment>
<feature type="region of interest" description="Disordered" evidence="3">
    <location>
        <begin position="79"/>
        <end position="153"/>
    </location>
</feature>
<organism evidence="6 7">
    <name type="scientific">Mycena chlorophos</name>
    <name type="common">Agaric fungus</name>
    <name type="synonym">Agaricus chlorophos</name>
    <dbReference type="NCBI Taxonomy" id="658473"/>
    <lineage>
        <taxon>Eukaryota</taxon>
        <taxon>Fungi</taxon>
        <taxon>Dikarya</taxon>
        <taxon>Basidiomycota</taxon>
        <taxon>Agaricomycotina</taxon>
        <taxon>Agaricomycetes</taxon>
        <taxon>Agaricomycetidae</taxon>
        <taxon>Agaricales</taxon>
        <taxon>Marasmiineae</taxon>
        <taxon>Mycenaceae</taxon>
        <taxon>Mycena</taxon>
    </lineage>
</organism>
<feature type="domain" description="Glycosyl transferase CAP10" evidence="5">
    <location>
        <begin position="346"/>
        <end position="609"/>
    </location>
</feature>
<comment type="caution">
    <text evidence="6">The sequence shown here is derived from an EMBL/GenBank/DDBJ whole genome shotgun (WGS) entry which is preliminary data.</text>
</comment>
<feature type="compositionally biased region" description="Basic and acidic residues" evidence="3">
    <location>
        <begin position="88"/>
        <end position="101"/>
    </location>
</feature>
<keyword evidence="7" id="KW-1185">Reference proteome</keyword>
<dbReference type="OrthoDB" id="541052at2759"/>
<dbReference type="PANTHER" id="PTHR12203">
    <property type="entry name" value="KDEL LYS-ASP-GLU-LEU CONTAINING - RELATED"/>
    <property type="match status" value="1"/>
</dbReference>
<sequence length="609" mass="68288">MAREYDPEATVARPLLALTTSAPSSSAYTRRRRRNRMVVACGAVTFVFMLSYAYLGPAAGLPVPETIAPYAYRPERPFFGNVPPPPSHAHDDHDELEHPHPAPESLPDRPPLLEDIPYDVDEGPDPDHNLPPPHNDGLGDHASQPPSDVSHAGDYTAHFLSESTPASLAAARARYTLKTGRSPPKGFDTFYDFAKPRGCLVDGYDGVFADFAPFWQAEKRRKGWFRERVRTMAEKLRGDAHGITVLTIRGGAVHQPETQGGYFDGDWERTISKFVHSLPPMQVLINGRDEPRVVFDVAELFSDESTTLPHDVATLSDTNPFGQSPASTGEFFRPRQACRPPKATGLLEDVAFLLSASSAEFTTDLVPVLSMTKIADGASATVGGHTCFADIRFPGEFYYRQSFWAGKFEYPNNIAWEDKKDVLYWRGKSNGGHIRNQNHKSFPRFRLIDLARQPEVRAKGILDVKITEWHEWHCTDNCDATAIIAEYNISRTKEPAEDAYKYKYLLDVDGNSFSGRYLGLLRSGGLVFKSTAFAEFFSPWLVPYEHYIPVQLDLSDLVEKVEWARANDAEARRIQESGRVFAERVLSDAQNDCYWFAVMMEWGALWGEA</sequence>
<evidence type="ECO:0000259" key="5">
    <source>
        <dbReference type="SMART" id="SM00672"/>
    </source>
</evidence>
<dbReference type="SMART" id="SM00672">
    <property type="entry name" value="CAP10"/>
    <property type="match status" value="1"/>
</dbReference>
<dbReference type="GO" id="GO:0016740">
    <property type="term" value="F:transferase activity"/>
    <property type="evidence" value="ECO:0007669"/>
    <property type="project" value="UniProtKB-KW"/>
</dbReference>
<keyword evidence="4" id="KW-1133">Transmembrane helix</keyword>
<evidence type="ECO:0000256" key="3">
    <source>
        <dbReference type="SAM" id="MobiDB-lite"/>
    </source>
</evidence>
<keyword evidence="2" id="KW-0808">Transferase</keyword>
<evidence type="ECO:0000256" key="1">
    <source>
        <dbReference type="ARBA" id="ARBA00010118"/>
    </source>
</evidence>
<gene>
    <name evidence="6" type="ORF">HMN09_01352800</name>
</gene>
<dbReference type="PANTHER" id="PTHR12203:SF35">
    <property type="entry name" value="PROTEIN O-GLUCOSYLTRANSFERASE 1"/>
    <property type="match status" value="1"/>
</dbReference>
<accession>A0A8H6RZ54</accession>
<keyword evidence="4" id="KW-0472">Membrane</keyword>
<keyword evidence="4" id="KW-0812">Transmembrane</keyword>
<dbReference type="InterPro" id="IPR006598">
    <property type="entry name" value="CAP10"/>
</dbReference>
<dbReference type="AlphaFoldDB" id="A0A8H6RZ54"/>
<evidence type="ECO:0000313" key="6">
    <source>
        <dbReference type="EMBL" id="KAF7289046.1"/>
    </source>
</evidence>
<name>A0A8H6RZ54_MYCCL</name>
<proteinExistence type="inferred from homology"/>
<evidence type="ECO:0000256" key="4">
    <source>
        <dbReference type="SAM" id="Phobius"/>
    </source>
</evidence>
<evidence type="ECO:0000313" key="7">
    <source>
        <dbReference type="Proteomes" id="UP000613580"/>
    </source>
</evidence>
<dbReference type="Pfam" id="PF05686">
    <property type="entry name" value="Glyco_transf_90"/>
    <property type="match status" value="1"/>
</dbReference>
<dbReference type="EMBL" id="JACAZE010000030">
    <property type="protein sequence ID" value="KAF7289046.1"/>
    <property type="molecule type" value="Genomic_DNA"/>
</dbReference>
<reference evidence="6" key="1">
    <citation type="submission" date="2020-05" db="EMBL/GenBank/DDBJ databases">
        <title>Mycena genomes resolve the evolution of fungal bioluminescence.</title>
        <authorList>
            <person name="Tsai I.J."/>
        </authorList>
    </citation>
    <scope>NUCLEOTIDE SEQUENCE</scope>
    <source>
        <strain evidence="6">110903Hualien_Pintung</strain>
    </source>
</reference>
<feature type="transmembrane region" description="Helical" evidence="4">
    <location>
        <begin position="37"/>
        <end position="55"/>
    </location>
</feature>